<keyword evidence="2" id="KW-1185">Reference proteome</keyword>
<sequence length="409" mass="46308">MPSPYSSELPTEVVDVIVADVGDDSPTLLAMSSVCKTWFYAARRKAFGTDIVFKDERAISELPAVLLSSALSAFTFPTKYKRACFRKIGSSRSGDDDSDFVAALAKISVEFTVAFHVAQGEIPPLIAEACKQWTTIRHLGIAHGVHTPARFFTLLSSFPNLESLWLEDFTFLEAEEESPEDRRRTFTVPRSLTKLSLSHCSVMTLAFLFHRGKVEGLQRIKDLHVHSVFEGDVRLNLEGLYWTLPSSNPARSIENLSFARAPGEDILMHPRQPHALFPRIRSQAAGSIMKRLKLNLRELDFETTQKALNELEPTMNYTMLRIKELVIHLPSIRVDSLLVIDEVLEKIWRKWSGTSWNPHPFNIVLHGPFDHELKKEPALYLVNAVRRGNKVVVVESDTDEEVLARRRGF</sequence>
<gene>
    <name evidence="1" type="ORF">DFP72DRAFT_1163588</name>
</gene>
<protein>
    <recommendedName>
        <fullName evidence="3">F-box domain-containing protein</fullName>
    </recommendedName>
</protein>
<dbReference type="SUPFAM" id="SSF52047">
    <property type="entry name" value="RNI-like"/>
    <property type="match status" value="1"/>
</dbReference>
<dbReference type="Proteomes" id="UP000521943">
    <property type="component" value="Unassembled WGS sequence"/>
</dbReference>
<organism evidence="1 2">
    <name type="scientific">Ephemerocybe angulata</name>
    <dbReference type="NCBI Taxonomy" id="980116"/>
    <lineage>
        <taxon>Eukaryota</taxon>
        <taxon>Fungi</taxon>
        <taxon>Dikarya</taxon>
        <taxon>Basidiomycota</taxon>
        <taxon>Agaricomycotina</taxon>
        <taxon>Agaricomycetes</taxon>
        <taxon>Agaricomycetidae</taxon>
        <taxon>Agaricales</taxon>
        <taxon>Agaricineae</taxon>
        <taxon>Psathyrellaceae</taxon>
        <taxon>Ephemerocybe</taxon>
    </lineage>
</organism>
<proteinExistence type="predicted"/>
<dbReference type="InterPro" id="IPR032675">
    <property type="entry name" value="LRR_dom_sf"/>
</dbReference>
<evidence type="ECO:0008006" key="3">
    <source>
        <dbReference type="Google" id="ProtNLM"/>
    </source>
</evidence>
<dbReference type="EMBL" id="JACGCI010000005">
    <property type="protein sequence ID" value="KAF6763635.1"/>
    <property type="molecule type" value="Genomic_DNA"/>
</dbReference>
<dbReference type="OrthoDB" id="3069231at2759"/>
<reference evidence="1 2" key="1">
    <citation type="submission" date="2020-07" db="EMBL/GenBank/DDBJ databases">
        <title>Comparative genomics of pyrophilous fungi reveals a link between fire events and developmental genes.</title>
        <authorList>
            <consortium name="DOE Joint Genome Institute"/>
            <person name="Steindorff A.S."/>
            <person name="Carver A."/>
            <person name="Calhoun S."/>
            <person name="Stillman K."/>
            <person name="Liu H."/>
            <person name="Lipzen A."/>
            <person name="Pangilinan J."/>
            <person name="Labutti K."/>
            <person name="Bruns T.D."/>
            <person name="Grigoriev I.V."/>
        </authorList>
    </citation>
    <scope>NUCLEOTIDE SEQUENCE [LARGE SCALE GENOMIC DNA]</scope>
    <source>
        <strain evidence="1 2">CBS 144469</strain>
    </source>
</reference>
<evidence type="ECO:0000313" key="2">
    <source>
        <dbReference type="Proteomes" id="UP000521943"/>
    </source>
</evidence>
<evidence type="ECO:0000313" key="1">
    <source>
        <dbReference type="EMBL" id="KAF6763635.1"/>
    </source>
</evidence>
<dbReference type="Gene3D" id="3.80.10.10">
    <property type="entry name" value="Ribonuclease Inhibitor"/>
    <property type="match status" value="1"/>
</dbReference>
<name>A0A8H6IDL2_9AGAR</name>
<dbReference type="AlphaFoldDB" id="A0A8H6IDL2"/>
<accession>A0A8H6IDL2</accession>
<comment type="caution">
    <text evidence="1">The sequence shown here is derived from an EMBL/GenBank/DDBJ whole genome shotgun (WGS) entry which is preliminary data.</text>
</comment>